<gene>
    <name evidence="4" type="primary">gmr_5</name>
    <name evidence="4" type="ORF">NCTC10736_02118</name>
</gene>
<accession>A0A1N6SM86</accession>
<keyword evidence="4" id="KW-0378">Hydrolase</keyword>
<dbReference type="InterPro" id="IPR043128">
    <property type="entry name" value="Rev_trsase/Diguanyl_cyclase"/>
</dbReference>
<reference evidence="4 5" key="1">
    <citation type="submission" date="2018-06" db="EMBL/GenBank/DDBJ databases">
        <authorList>
            <consortium name="Pathogen Informatics"/>
            <person name="Doyle S."/>
        </authorList>
    </citation>
    <scope>NUCLEOTIDE SEQUENCE [LARGE SCALE GENOMIC DNA]</scope>
    <source>
        <strain evidence="4 5">NCTC10736</strain>
    </source>
</reference>
<dbReference type="SMART" id="SM00052">
    <property type="entry name" value="EAL"/>
    <property type="match status" value="1"/>
</dbReference>
<dbReference type="PANTHER" id="PTHR33121:SF79">
    <property type="entry name" value="CYCLIC DI-GMP PHOSPHODIESTERASE PDED-RELATED"/>
    <property type="match status" value="1"/>
</dbReference>
<dbReference type="Gene3D" id="3.30.70.270">
    <property type="match status" value="1"/>
</dbReference>
<keyword evidence="1" id="KW-0812">Transmembrane</keyword>
<dbReference type="Gene3D" id="3.20.20.450">
    <property type="entry name" value="EAL domain"/>
    <property type="match status" value="1"/>
</dbReference>
<feature type="transmembrane region" description="Helical" evidence="1">
    <location>
        <begin position="167"/>
        <end position="189"/>
    </location>
</feature>
<accession>A0A380ABE8</accession>
<dbReference type="GO" id="GO:0071111">
    <property type="term" value="F:cyclic-guanylate-specific phosphodiesterase activity"/>
    <property type="evidence" value="ECO:0007669"/>
    <property type="project" value="UniProtKB-EC"/>
</dbReference>
<evidence type="ECO:0000313" key="5">
    <source>
        <dbReference type="Proteomes" id="UP000255061"/>
    </source>
</evidence>
<organism evidence="4 5">
    <name type="scientific">Shewanella morhuae</name>
    <dbReference type="NCBI Taxonomy" id="365591"/>
    <lineage>
        <taxon>Bacteria</taxon>
        <taxon>Pseudomonadati</taxon>
        <taxon>Pseudomonadota</taxon>
        <taxon>Gammaproteobacteria</taxon>
        <taxon>Alteromonadales</taxon>
        <taxon>Shewanellaceae</taxon>
        <taxon>Shewanella</taxon>
    </lineage>
</organism>
<dbReference type="InterPro" id="IPR001633">
    <property type="entry name" value="EAL_dom"/>
</dbReference>
<dbReference type="Proteomes" id="UP000255061">
    <property type="component" value="Unassembled WGS sequence"/>
</dbReference>
<dbReference type="STRING" id="365591.SAMN05421840_10181"/>
<name>A0A1N6SM86_9GAMM</name>
<dbReference type="InterPro" id="IPR029787">
    <property type="entry name" value="Nucleotide_cyclase"/>
</dbReference>
<dbReference type="SUPFAM" id="SSF141868">
    <property type="entry name" value="EAL domain-like"/>
    <property type="match status" value="1"/>
</dbReference>
<dbReference type="AlphaFoldDB" id="A0A1N6SM86"/>
<feature type="transmembrane region" description="Helical" evidence="1">
    <location>
        <begin position="56"/>
        <end position="76"/>
    </location>
</feature>
<dbReference type="Pfam" id="PF00563">
    <property type="entry name" value="EAL"/>
    <property type="match status" value="1"/>
</dbReference>
<dbReference type="PROSITE" id="PS50887">
    <property type="entry name" value="GGDEF"/>
    <property type="match status" value="1"/>
</dbReference>
<dbReference type="RefSeq" id="WP_076496316.1">
    <property type="nucleotide sequence ID" value="NZ_FTNN01000001.1"/>
</dbReference>
<dbReference type="PANTHER" id="PTHR33121">
    <property type="entry name" value="CYCLIC DI-GMP PHOSPHODIESTERASE PDEF"/>
    <property type="match status" value="1"/>
</dbReference>
<dbReference type="Pfam" id="PF00990">
    <property type="entry name" value="GGDEF"/>
    <property type="match status" value="1"/>
</dbReference>
<dbReference type="InterPro" id="IPR050706">
    <property type="entry name" value="Cyclic-di-GMP_PDE-like"/>
</dbReference>
<feature type="domain" description="EAL" evidence="2">
    <location>
        <begin position="490"/>
        <end position="742"/>
    </location>
</feature>
<dbReference type="CDD" id="cd01948">
    <property type="entry name" value="EAL"/>
    <property type="match status" value="1"/>
</dbReference>
<feature type="transmembrane region" description="Helical" evidence="1">
    <location>
        <begin position="81"/>
        <end position="103"/>
    </location>
</feature>
<dbReference type="InterPro" id="IPR000160">
    <property type="entry name" value="GGDEF_dom"/>
</dbReference>
<feature type="domain" description="GGDEF" evidence="3">
    <location>
        <begin position="350"/>
        <end position="481"/>
    </location>
</feature>
<dbReference type="SUPFAM" id="SSF55073">
    <property type="entry name" value="Nucleotide cyclase"/>
    <property type="match status" value="1"/>
</dbReference>
<keyword evidence="1" id="KW-1133">Transmembrane helix</keyword>
<dbReference type="EMBL" id="UGYV01000001">
    <property type="protein sequence ID" value="SUI77629.1"/>
    <property type="molecule type" value="Genomic_DNA"/>
</dbReference>
<keyword evidence="1" id="KW-0472">Membrane</keyword>
<dbReference type="OrthoDB" id="6324269at2"/>
<feature type="transmembrane region" description="Helical" evidence="1">
    <location>
        <begin position="131"/>
        <end position="147"/>
    </location>
</feature>
<evidence type="ECO:0000256" key="1">
    <source>
        <dbReference type="SAM" id="Phobius"/>
    </source>
</evidence>
<evidence type="ECO:0000313" key="4">
    <source>
        <dbReference type="EMBL" id="SUI77629.1"/>
    </source>
</evidence>
<dbReference type="SMART" id="SM00267">
    <property type="entry name" value="GGDEF"/>
    <property type="match status" value="1"/>
</dbReference>
<evidence type="ECO:0000259" key="2">
    <source>
        <dbReference type="PROSITE" id="PS50883"/>
    </source>
</evidence>
<feature type="transmembrane region" description="Helical" evidence="1">
    <location>
        <begin position="28"/>
        <end position="50"/>
    </location>
</feature>
<sequence length="754" mass="85190">MLQWLKSFLLIRDQDILNPDRTILKTSLLRIILLSGAILTASIVLHSSLIAYELNLVFIISITVSFLTVLILTLWFTRKYLFVSSISLLAMVIAACISILLFIPDFNLSQAGITFLYTLPLMALFLFGRKVAVIMMFFNVLPFLLLLRNQNIPPIIDIDISLPATHAYLNGLLFVFFNICIPLSAMRLLKTQKVHAQKMIQHQNDLQRTLEQYAEIFENNGTASFFCNEAGVIINLNNAAKEIAGEVTLNRTRLCDIFELTEDTSTNLLAASFPTHLKNNNSIKYLLQKASLSHHDTLLFHCHDVTEQANHAIELSRLKKHHISTHFYDLVTGLPNENHWYNPAPSMIHLDMSVAIVKIDNLSQINAAFGMNYGDAILKAFAVELKNRFGHQAKIYRFRGASFALEFTSLPLISPENLALQLRKRIPTNLQLKQEQQIEFNLECRVGCSSGNKASPQQAAEQCLIAIKQTTQANPVMVYYISLINNLLEASSQKARVRDALKHNRLEMWLQPKVMADGHIISFEALARMFDENGTMIMPNTFIPIIESSQLQAIFAIKVFRQLLQLIRSWPENVPLVRIAFNLSGQDILSDRFFKVLIQTYMNHPELIPLLEIEITETSVFSTHKETGRRLNTLARMGVSIAIDDFGTGHASLSQLIDISADTIKIDRLFVSQMGISERHTQIVKAAILLAKSLKLNVIAEGIETEAQLLQLTALGCEQFQGYLFGKPAPANLWLKTFRMQTPTHWFAKKMSAN</sequence>
<dbReference type="InterPro" id="IPR035919">
    <property type="entry name" value="EAL_sf"/>
</dbReference>
<proteinExistence type="predicted"/>
<evidence type="ECO:0000259" key="3">
    <source>
        <dbReference type="PROSITE" id="PS50887"/>
    </source>
</evidence>
<dbReference type="EC" id="3.1.4.52" evidence="4"/>
<dbReference type="PROSITE" id="PS50883">
    <property type="entry name" value="EAL"/>
    <property type="match status" value="1"/>
</dbReference>
<protein>
    <submittedName>
        <fullName evidence="4">Cyclic di-GMP phosphodiesterase Gmr</fullName>
        <ecNumber evidence="4">3.1.4.52</ecNumber>
    </submittedName>
</protein>